<dbReference type="HOGENOM" id="CLU_023845_4_0_0"/>
<dbReference type="KEGG" id="rca:Rcas_1328"/>
<organism evidence="6 7">
    <name type="scientific">Roseiflexus castenholzii (strain DSM 13941 / HLO8)</name>
    <dbReference type="NCBI Taxonomy" id="383372"/>
    <lineage>
        <taxon>Bacteria</taxon>
        <taxon>Bacillati</taxon>
        <taxon>Chloroflexota</taxon>
        <taxon>Chloroflexia</taxon>
        <taxon>Chloroflexales</taxon>
        <taxon>Roseiflexineae</taxon>
        <taxon>Roseiflexaceae</taxon>
        <taxon>Roseiflexus</taxon>
    </lineage>
</organism>
<dbReference type="PANTHER" id="PTHR43179:SF12">
    <property type="entry name" value="GALACTOFURANOSYLTRANSFERASE GLFT2"/>
    <property type="match status" value="1"/>
</dbReference>
<evidence type="ECO:0000259" key="5">
    <source>
        <dbReference type="Pfam" id="PF00535"/>
    </source>
</evidence>
<feature type="domain" description="Glycosyltransferase 2-like" evidence="5">
    <location>
        <begin position="3"/>
        <end position="174"/>
    </location>
</feature>
<dbReference type="Gene3D" id="3.90.550.10">
    <property type="entry name" value="Spore Coat Polysaccharide Biosynthesis Protein SpsA, Chain A"/>
    <property type="match status" value="1"/>
</dbReference>
<dbReference type="EMBL" id="CP000804">
    <property type="protein sequence ID" value="ABU57424.1"/>
    <property type="molecule type" value="Genomic_DNA"/>
</dbReference>
<keyword evidence="3" id="KW-0328">Glycosyltransferase</keyword>
<dbReference type="RefSeq" id="WP_012119853.1">
    <property type="nucleotide sequence ID" value="NC_009767.1"/>
</dbReference>
<dbReference type="GO" id="GO:0016757">
    <property type="term" value="F:glycosyltransferase activity"/>
    <property type="evidence" value="ECO:0007669"/>
    <property type="project" value="UniProtKB-KW"/>
</dbReference>
<gene>
    <name evidence="6" type="ordered locus">Rcas_1328</name>
</gene>
<keyword evidence="4 6" id="KW-0808">Transferase</keyword>
<keyword evidence="7" id="KW-1185">Reference proteome</keyword>
<dbReference type="CDD" id="cd04186">
    <property type="entry name" value="GT_2_like_c"/>
    <property type="match status" value="1"/>
</dbReference>
<name>A7NIW6_ROSCS</name>
<dbReference type="OrthoDB" id="9771846at2"/>
<dbReference type="STRING" id="383372.Rcas_1328"/>
<dbReference type="Proteomes" id="UP000000263">
    <property type="component" value="Chromosome"/>
</dbReference>
<dbReference type="Pfam" id="PF00535">
    <property type="entry name" value="Glycos_transf_2"/>
    <property type="match status" value="1"/>
</dbReference>
<dbReference type="AlphaFoldDB" id="A7NIW6"/>
<comment type="pathway">
    <text evidence="1">Cell wall biogenesis; cell wall polysaccharide biosynthesis.</text>
</comment>
<dbReference type="PANTHER" id="PTHR43179">
    <property type="entry name" value="RHAMNOSYLTRANSFERASE WBBL"/>
    <property type="match status" value="1"/>
</dbReference>
<evidence type="ECO:0000256" key="1">
    <source>
        <dbReference type="ARBA" id="ARBA00004776"/>
    </source>
</evidence>
<evidence type="ECO:0000256" key="4">
    <source>
        <dbReference type="ARBA" id="ARBA00022679"/>
    </source>
</evidence>
<evidence type="ECO:0000313" key="6">
    <source>
        <dbReference type="EMBL" id="ABU57424.1"/>
    </source>
</evidence>
<dbReference type="InterPro" id="IPR001173">
    <property type="entry name" value="Glyco_trans_2-like"/>
</dbReference>
<comment type="similarity">
    <text evidence="2">Belongs to the glycosyltransferase 2 family.</text>
</comment>
<dbReference type="CAZy" id="GT2">
    <property type="family name" value="Glycosyltransferase Family 2"/>
</dbReference>
<protein>
    <submittedName>
        <fullName evidence="6">Glycosyl transferase family 2</fullName>
    </submittedName>
</protein>
<dbReference type="SUPFAM" id="SSF53448">
    <property type="entry name" value="Nucleotide-diphospho-sugar transferases"/>
    <property type="match status" value="1"/>
</dbReference>
<reference evidence="6 7" key="1">
    <citation type="submission" date="2007-08" db="EMBL/GenBank/DDBJ databases">
        <title>Complete sequence of Roseiflexus castenholzii DSM 13941.</title>
        <authorList>
            <consortium name="US DOE Joint Genome Institute"/>
            <person name="Copeland A."/>
            <person name="Lucas S."/>
            <person name="Lapidus A."/>
            <person name="Barry K."/>
            <person name="Glavina del Rio T."/>
            <person name="Dalin E."/>
            <person name="Tice H."/>
            <person name="Pitluck S."/>
            <person name="Thompson L.S."/>
            <person name="Brettin T."/>
            <person name="Bruce D."/>
            <person name="Detter J.C."/>
            <person name="Han C."/>
            <person name="Tapia R."/>
            <person name="Schmutz J."/>
            <person name="Larimer F."/>
            <person name="Land M."/>
            <person name="Hauser L."/>
            <person name="Kyrpides N."/>
            <person name="Mikhailova N."/>
            <person name="Bryant D.A."/>
            <person name="Hanada S."/>
            <person name="Tsukatani Y."/>
            <person name="Richardson P."/>
        </authorList>
    </citation>
    <scope>NUCLEOTIDE SEQUENCE [LARGE SCALE GENOMIC DNA]</scope>
    <source>
        <strain evidence="7">DSM 13941 / HLO8</strain>
    </source>
</reference>
<accession>A7NIW6</accession>
<dbReference type="eggNOG" id="COG1216">
    <property type="taxonomic scope" value="Bacteria"/>
</dbReference>
<evidence type="ECO:0000256" key="2">
    <source>
        <dbReference type="ARBA" id="ARBA00006739"/>
    </source>
</evidence>
<dbReference type="InterPro" id="IPR029044">
    <property type="entry name" value="Nucleotide-diphossugar_trans"/>
</dbReference>
<proteinExistence type="inferred from homology"/>
<evidence type="ECO:0000313" key="7">
    <source>
        <dbReference type="Proteomes" id="UP000000263"/>
    </source>
</evidence>
<evidence type="ECO:0000256" key="3">
    <source>
        <dbReference type="ARBA" id="ARBA00022676"/>
    </source>
</evidence>
<sequence length="332" mass="36693">MLSVIIVTWNGRRFLDPCLRAVSAQLQPSDEIIVVDNGSVDGTAAWLAHAWRRVRLIALPSNLGFAGGVNVGLRAARGELLLLLNNDAFVESGCVPALVETMYQYPQIGAAAGVLTFDHRPELIASAGITARRDGLALDRWSGCNVHSLPATRQAVMGASGGLALYRRTMLEDIGLMAPDFFNYLEDVDLAWRAQLRGWACFLAPNARARHIYSATGGQGSPLKQRLLGRNRLRAIIRCFPTGVLRACLPHILAYEVLALTYAALTRKPAMIAGRVEALRDRRTLLHERRCIQARRIVSDYAFAAWLEPPPPPWQTLRTARYLNAILEAREH</sequence>